<feature type="domain" description="Disease resistance R13L4/SHOC-2-like LRR" evidence="9">
    <location>
        <begin position="776"/>
        <end position="938"/>
    </location>
</feature>
<evidence type="ECO:0000256" key="6">
    <source>
        <dbReference type="SAM" id="MobiDB-lite"/>
    </source>
</evidence>
<dbReference type="Gene3D" id="1.10.8.430">
    <property type="entry name" value="Helical domain of apoptotic protease-activating factors"/>
    <property type="match status" value="1"/>
</dbReference>
<evidence type="ECO:0000259" key="8">
    <source>
        <dbReference type="Pfam" id="PF23247"/>
    </source>
</evidence>
<dbReference type="Pfam" id="PF23247">
    <property type="entry name" value="LRR_RPS2"/>
    <property type="match status" value="1"/>
</dbReference>
<dbReference type="SUPFAM" id="SSF52540">
    <property type="entry name" value="P-loop containing nucleoside triphosphate hydrolases"/>
    <property type="match status" value="1"/>
</dbReference>
<feature type="region of interest" description="Disordered" evidence="6">
    <location>
        <begin position="223"/>
        <end position="247"/>
    </location>
</feature>
<dbReference type="PANTHER" id="PTHR33463">
    <property type="entry name" value="NB-ARC DOMAIN-CONTAINING PROTEIN-RELATED"/>
    <property type="match status" value="1"/>
</dbReference>
<dbReference type="FunFam" id="3.40.50.300:FF:001091">
    <property type="entry name" value="Probable disease resistance protein At1g61300"/>
    <property type="match status" value="1"/>
</dbReference>
<protein>
    <submittedName>
        <fullName evidence="10">Uncharacterized protein</fullName>
    </submittedName>
</protein>
<dbReference type="InterPro" id="IPR050905">
    <property type="entry name" value="Plant_NBS-LRR"/>
</dbReference>
<dbReference type="PRINTS" id="PR00364">
    <property type="entry name" value="DISEASERSIST"/>
</dbReference>
<keyword evidence="4" id="KW-0067">ATP-binding</keyword>
<comment type="caution">
    <text evidence="10">The sequence shown here is derived from an EMBL/GenBank/DDBJ whole genome shotgun (WGS) entry which is preliminary data.</text>
</comment>
<dbReference type="Gene3D" id="3.40.50.300">
    <property type="entry name" value="P-loop containing nucleotide triphosphate hydrolases"/>
    <property type="match status" value="1"/>
</dbReference>
<dbReference type="GO" id="GO:0005524">
    <property type="term" value="F:ATP binding"/>
    <property type="evidence" value="ECO:0007669"/>
    <property type="project" value="UniProtKB-KW"/>
</dbReference>
<feature type="domain" description="NB-ARC" evidence="7">
    <location>
        <begin position="409"/>
        <end position="569"/>
    </location>
</feature>
<dbReference type="EMBL" id="JACMSC010000015">
    <property type="protein sequence ID" value="KAG6487208.1"/>
    <property type="molecule type" value="Genomic_DNA"/>
</dbReference>
<keyword evidence="5" id="KW-0175">Coiled coil</keyword>
<evidence type="ECO:0000259" key="7">
    <source>
        <dbReference type="Pfam" id="PF00931"/>
    </source>
</evidence>
<dbReference type="InterPro" id="IPR002182">
    <property type="entry name" value="NB-ARC"/>
</dbReference>
<feature type="region of interest" description="Disordered" evidence="6">
    <location>
        <begin position="1"/>
        <end position="25"/>
    </location>
</feature>
<keyword evidence="3" id="KW-0611">Plant defense</keyword>
<reference evidence="10 11" key="1">
    <citation type="submission" date="2020-08" db="EMBL/GenBank/DDBJ databases">
        <title>Plant Genome Project.</title>
        <authorList>
            <person name="Zhang R.-G."/>
        </authorList>
    </citation>
    <scope>NUCLEOTIDE SEQUENCE [LARGE SCALE GENOMIC DNA]</scope>
    <source>
        <tissue evidence="10">Rhizome</tissue>
    </source>
</reference>
<evidence type="ECO:0000313" key="11">
    <source>
        <dbReference type="Proteomes" id="UP000734854"/>
    </source>
</evidence>
<dbReference type="AlphaFoldDB" id="A0A8J5FKX6"/>
<feature type="compositionally biased region" description="Basic and acidic residues" evidence="6">
    <location>
        <begin position="1"/>
        <end position="20"/>
    </location>
</feature>
<feature type="coiled-coil region" evidence="5">
    <location>
        <begin position="287"/>
        <end position="346"/>
    </location>
</feature>
<dbReference type="Pfam" id="PF00931">
    <property type="entry name" value="NB-ARC"/>
    <property type="match status" value="1"/>
</dbReference>
<dbReference type="SUPFAM" id="SSF52058">
    <property type="entry name" value="L domain-like"/>
    <property type="match status" value="1"/>
</dbReference>
<organism evidence="10 11">
    <name type="scientific">Zingiber officinale</name>
    <name type="common">Ginger</name>
    <name type="synonym">Amomum zingiber</name>
    <dbReference type="NCBI Taxonomy" id="94328"/>
    <lineage>
        <taxon>Eukaryota</taxon>
        <taxon>Viridiplantae</taxon>
        <taxon>Streptophyta</taxon>
        <taxon>Embryophyta</taxon>
        <taxon>Tracheophyta</taxon>
        <taxon>Spermatophyta</taxon>
        <taxon>Magnoliopsida</taxon>
        <taxon>Liliopsida</taxon>
        <taxon>Zingiberales</taxon>
        <taxon>Zingiberaceae</taxon>
        <taxon>Zingiber</taxon>
    </lineage>
</organism>
<name>A0A8J5FKX6_ZINOF</name>
<dbReference type="Gene3D" id="3.80.10.10">
    <property type="entry name" value="Ribonuclease Inhibitor"/>
    <property type="match status" value="1"/>
</dbReference>
<evidence type="ECO:0000256" key="4">
    <source>
        <dbReference type="ARBA" id="ARBA00022840"/>
    </source>
</evidence>
<dbReference type="Proteomes" id="UP000734854">
    <property type="component" value="Unassembled WGS sequence"/>
</dbReference>
<sequence length="1135" mass="127433">MKRTSGEKKPAGVSRGDRRTSQPLRMRWLTSINDPHPTSPPSQVFCTIWKGRTKHMGTKPNLHNTSMDYIKLYDLEKFIKTVRDKSPFSACDSSLSQTIHPKQAKHAPLGCIVQFPGLLSCWLLPWGATASPVTSWGTYQPVSEAEEVHDIAVRSSLQSMAAVPDSTFGNKLSRPSHLDNLTAYSPQNPLLSRDDYWPPIPYTSRKSNGICASPVPLRKLLVSPPHAHSRVPPTAAGRKDTDEDSWFGSTSPAKMADIISGISSIFTCLKGCCFQSCNYIVSFEGAISSLIAELDQLKSKSMDIKRQVEAAQRDELNVKQEVLGWVKSLEDLSSEAENINAAYRRKFKCLCNFPINVCSSYPLRTRAEAALTAAADLKKKAGEFADVADDLDVDRVLEVPNPKVIGMDTALEELQGHVRDDDVIIIGIHGMGGVGKTALLRRFNNDFAGKELDNLDVVIYLDLPTEYQVEELQKPLFSQLKLTWKDEATQRDRAGRLFRVLSKMRFLLLLDNVWEPLNCQVVGIPLPQPPSKSKIVFATRMEDVCSRMGAEKTIKLECLSSEEAWDLFRFNAKLNLASTDASILDLARALARQCAGLPAALISVAHAMASKRTFAEWRHVLAIMKEAPFQLPGMEEHVYHPLKLSYDRLSDTLRTCASNFALVQEGRLLSKQYVTDLWIGQGFINDFEKSSDTSDKASYLLGMLLAASLIQRFDDKYFKMHPMVRSMILWMECDCGKKESKWLKRDGHGLAEAPGAEKWRVAERISLGWNNIALLPDEPQCPDLIYLNLRKNPPLRNIPNKFFSHMPCLRILDLQQTSIEELPSGIGNLSQLQLLDLSFTKIASLPREIQALVNLRYLAMPSATHLRSISSAVIPCLHRLQWLDIYNSYSGWRVAGALQSDGEGILLDELESLKKLKVLGITISSETALRRLSELQRLAAAVHWLQIEGCGTLARLDIPSTYCFGENMKNLKQIRLQAMPDLEEVIIGGDLHARNALSCLNFLYLSALPKAKIIWKNRCLANLCGLDIQDCNVIDRLLKLEDNAANSTETITIFPRLTKIVLRKLPELESLSDGDRVIAFPSLKTMEVRNCPKLKKLTLVAENLREIQCDKEWWDKLDWSDERTLSFQKLFKQAD</sequence>
<keyword evidence="4" id="KW-0547">Nucleotide-binding</keyword>
<evidence type="ECO:0000256" key="1">
    <source>
        <dbReference type="ARBA" id="ARBA00008894"/>
    </source>
</evidence>
<feature type="domain" description="Disease resistance protein At4g27190-like leucine-rich repeats" evidence="8">
    <location>
        <begin position="971"/>
        <end position="1106"/>
    </location>
</feature>
<dbReference type="GO" id="GO:0006952">
    <property type="term" value="P:defense response"/>
    <property type="evidence" value="ECO:0007669"/>
    <property type="project" value="UniProtKB-KW"/>
</dbReference>
<dbReference type="InterPro" id="IPR027417">
    <property type="entry name" value="P-loop_NTPase"/>
</dbReference>
<evidence type="ECO:0000259" key="9">
    <source>
        <dbReference type="Pfam" id="PF23598"/>
    </source>
</evidence>
<gene>
    <name evidence="10" type="ORF">ZIOFF_055791</name>
</gene>
<keyword evidence="11" id="KW-1185">Reference proteome</keyword>
<evidence type="ECO:0000313" key="10">
    <source>
        <dbReference type="EMBL" id="KAG6487208.1"/>
    </source>
</evidence>
<evidence type="ECO:0000256" key="2">
    <source>
        <dbReference type="ARBA" id="ARBA00022737"/>
    </source>
</evidence>
<proteinExistence type="inferred from homology"/>
<dbReference type="InterPro" id="IPR057135">
    <property type="entry name" value="At4g27190-like_LRR"/>
</dbReference>
<dbReference type="InterPro" id="IPR042197">
    <property type="entry name" value="Apaf_helical"/>
</dbReference>
<evidence type="ECO:0000256" key="3">
    <source>
        <dbReference type="ARBA" id="ARBA00022821"/>
    </source>
</evidence>
<comment type="similarity">
    <text evidence="1">Belongs to the disease resistance NB-LRR family.</text>
</comment>
<accession>A0A8J5FKX6</accession>
<dbReference type="FunFam" id="1.10.8.430:FF:000003">
    <property type="entry name" value="Probable disease resistance protein At5g66910"/>
    <property type="match status" value="1"/>
</dbReference>
<dbReference type="InterPro" id="IPR032675">
    <property type="entry name" value="LRR_dom_sf"/>
</dbReference>
<keyword evidence="2" id="KW-0677">Repeat</keyword>
<dbReference type="Pfam" id="PF23598">
    <property type="entry name" value="LRR_14"/>
    <property type="match status" value="1"/>
</dbReference>
<dbReference type="PANTHER" id="PTHR33463:SF191">
    <property type="entry name" value="NB-ARC DOMAIN-CONTAINING PROTEIN"/>
    <property type="match status" value="1"/>
</dbReference>
<evidence type="ECO:0000256" key="5">
    <source>
        <dbReference type="SAM" id="Coils"/>
    </source>
</evidence>
<dbReference type="InterPro" id="IPR055414">
    <property type="entry name" value="LRR_R13L4/SHOC2-like"/>
</dbReference>
<dbReference type="GO" id="GO:0043531">
    <property type="term" value="F:ADP binding"/>
    <property type="evidence" value="ECO:0007669"/>
    <property type="project" value="InterPro"/>
</dbReference>